<dbReference type="PROSITE" id="PS51257">
    <property type="entry name" value="PROKAR_LIPOPROTEIN"/>
    <property type="match status" value="1"/>
</dbReference>
<feature type="chain" id="PRO_5013335296" description="DUF4625 domain-containing protein" evidence="1">
    <location>
        <begin position="29"/>
        <end position="314"/>
    </location>
</feature>
<evidence type="ECO:0008006" key="4">
    <source>
        <dbReference type="Google" id="ProtNLM"/>
    </source>
</evidence>
<sequence>MKRLRTHKSILLLVFTLGVTLWFTSCSNDDDTVELPIPTMTEIEVGSDNQGIIGRDFHFNVEIMAGDKIGTVRLNIDQLPDEDYTREWSFEISWDEFSGMKNATVHKHFDIPEEAPEGTYAYTITVTDENGTTAEDKGEVSLIDPANLTVDPELYIWSIENGNGDFYFVNETLENPENVTFTKNDTLSSNIQISNVKDDGIMYLLLIRKDQNHLPETVNDIDFSKAIVFDVYEHNDEEEVFTFWNTPYNSSIGDYERWPELTIGAENDNNAPQANPVSGEKAWENGTYYFGVVYTNSTHHLSMHHYMEVTVEGF</sequence>
<dbReference type="OrthoDB" id="978436at2"/>
<proteinExistence type="predicted"/>
<evidence type="ECO:0000313" key="2">
    <source>
        <dbReference type="EMBL" id="SFW19005.1"/>
    </source>
</evidence>
<name>A0A1K1M7A0_9FLAO</name>
<dbReference type="Pfam" id="PF15418">
    <property type="entry name" value="DUF4625"/>
    <property type="match status" value="1"/>
</dbReference>
<gene>
    <name evidence="2" type="ORF">SAMN02927921_00445</name>
</gene>
<feature type="signal peptide" evidence="1">
    <location>
        <begin position="1"/>
        <end position="28"/>
    </location>
</feature>
<dbReference type="Proteomes" id="UP000182248">
    <property type="component" value="Unassembled WGS sequence"/>
</dbReference>
<evidence type="ECO:0000256" key="1">
    <source>
        <dbReference type="SAM" id="SignalP"/>
    </source>
</evidence>
<accession>A0A1K1M7A0</accession>
<dbReference type="AlphaFoldDB" id="A0A1K1M7A0"/>
<dbReference type="InterPro" id="IPR027829">
    <property type="entry name" value="DUF4625"/>
</dbReference>
<dbReference type="STRING" id="1150368.SAMN02927921_00445"/>
<keyword evidence="1" id="KW-0732">Signal</keyword>
<reference evidence="2 3" key="1">
    <citation type="submission" date="2016-11" db="EMBL/GenBank/DDBJ databases">
        <authorList>
            <person name="Jaros S."/>
            <person name="Januszkiewicz K."/>
            <person name="Wedrychowicz H."/>
        </authorList>
    </citation>
    <scope>NUCLEOTIDE SEQUENCE [LARGE SCALE GENOMIC DNA]</scope>
    <source>
        <strain evidence="2 3">CGMCC 1.12145</strain>
    </source>
</reference>
<dbReference type="EMBL" id="FPJE01000002">
    <property type="protein sequence ID" value="SFW19005.1"/>
    <property type="molecule type" value="Genomic_DNA"/>
</dbReference>
<evidence type="ECO:0000313" key="3">
    <source>
        <dbReference type="Proteomes" id="UP000182248"/>
    </source>
</evidence>
<organism evidence="2 3">
    <name type="scientific">Sinomicrobium oceani</name>
    <dbReference type="NCBI Taxonomy" id="1150368"/>
    <lineage>
        <taxon>Bacteria</taxon>
        <taxon>Pseudomonadati</taxon>
        <taxon>Bacteroidota</taxon>
        <taxon>Flavobacteriia</taxon>
        <taxon>Flavobacteriales</taxon>
        <taxon>Flavobacteriaceae</taxon>
        <taxon>Sinomicrobium</taxon>
    </lineage>
</organism>
<keyword evidence="3" id="KW-1185">Reference proteome</keyword>
<dbReference type="RefSeq" id="WP_072315741.1">
    <property type="nucleotide sequence ID" value="NZ_FPJE01000002.1"/>
</dbReference>
<protein>
    <recommendedName>
        <fullName evidence="4">DUF4625 domain-containing protein</fullName>
    </recommendedName>
</protein>